<dbReference type="GO" id="GO:0005634">
    <property type="term" value="C:nucleus"/>
    <property type="evidence" value="ECO:0007669"/>
    <property type="project" value="TreeGrafter"/>
</dbReference>
<feature type="compositionally biased region" description="Acidic residues" evidence="1">
    <location>
        <begin position="357"/>
        <end position="375"/>
    </location>
</feature>
<dbReference type="InterPro" id="IPR040768">
    <property type="entry name" value="Vid27_PH"/>
</dbReference>
<dbReference type="InterPro" id="IPR011041">
    <property type="entry name" value="Quinoprot_gluc/sorb_DH_b-prop"/>
</dbReference>
<dbReference type="Pfam" id="PF08553">
    <property type="entry name" value="VID27"/>
    <property type="match status" value="1"/>
</dbReference>
<comment type="caution">
    <text evidence="5">The sequence shown here is derived from an EMBL/GenBank/DDBJ whole genome shotgun (WGS) entry which is preliminary data.</text>
</comment>
<protein>
    <recommendedName>
        <fullName evidence="7">Vacuolar import/degradation Vid27 C-terminal domain-containing protein</fullName>
    </recommendedName>
</protein>
<evidence type="ECO:0000259" key="2">
    <source>
        <dbReference type="Pfam" id="PF08553"/>
    </source>
</evidence>
<dbReference type="EMBL" id="SWFS01000024">
    <property type="protein sequence ID" value="KAA8917627.1"/>
    <property type="molecule type" value="Genomic_DNA"/>
</dbReference>
<dbReference type="InterPro" id="IPR015943">
    <property type="entry name" value="WD40/YVTN_repeat-like_dom_sf"/>
</dbReference>
<evidence type="ECO:0000313" key="6">
    <source>
        <dbReference type="Proteomes" id="UP000761534"/>
    </source>
</evidence>
<keyword evidence="6" id="KW-1185">Reference proteome</keyword>
<dbReference type="Pfam" id="PF17748">
    <property type="entry name" value="VID27_N"/>
    <property type="match status" value="1"/>
</dbReference>
<accession>A0A642VE22</accession>
<name>A0A642VE22_9ASCO</name>
<dbReference type="VEuPathDB" id="FungiDB:TRICI_000228"/>
<proteinExistence type="predicted"/>
<evidence type="ECO:0008006" key="7">
    <source>
        <dbReference type="Google" id="ProtNLM"/>
    </source>
</evidence>
<evidence type="ECO:0000313" key="5">
    <source>
        <dbReference type="EMBL" id="KAA8917627.1"/>
    </source>
</evidence>
<feature type="domain" description="Vacuolar import/degradation Vid27 C-terminal" evidence="2">
    <location>
        <begin position="404"/>
        <end position="755"/>
    </location>
</feature>
<dbReference type="SUPFAM" id="SSF69322">
    <property type="entry name" value="Tricorn protease domain 2"/>
    <property type="match status" value="1"/>
</dbReference>
<feature type="region of interest" description="Disordered" evidence="1">
    <location>
        <begin position="176"/>
        <end position="219"/>
    </location>
</feature>
<evidence type="ECO:0000256" key="1">
    <source>
        <dbReference type="SAM" id="MobiDB-lite"/>
    </source>
</evidence>
<dbReference type="Pfam" id="PF17747">
    <property type="entry name" value="VID27_PH"/>
    <property type="match status" value="1"/>
</dbReference>
<dbReference type="InterPro" id="IPR040979">
    <property type="entry name" value="Vid27_N"/>
</dbReference>
<dbReference type="SUPFAM" id="SSF50952">
    <property type="entry name" value="Soluble quinoprotein glucose dehydrogenase"/>
    <property type="match status" value="1"/>
</dbReference>
<feature type="domain" description="Vid27 N-terminal" evidence="4">
    <location>
        <begin position="1"/>
        <end position="168"/>
    </location>
</feature>
<evidence type="ECO:0000259" key="3">
    <source>
        <dbReference type="Pfam" id="PF17747"/>
    </source>
</evidence>
<dbReference type="GO" id="GO:0005737">
    <property type="term" value="C:cytoplasm"/>
    <property type="evidence" value="ECO:0007669"/>
    <property type="project" value="TreeGrafter"/>
</dbReference>
<sequence length="770" mass="87314">MNFLRKFLASAPKEELVVIPSGELYLKRSPNSPKGVNECIFKDAVARIRKTTVDYQYQLVVERVYEEGEEDLEENEDNGSDLEEENEDEWVFLIDEALKICYGEKEGRVVICWKDLDGEPGDMFEFVCAKDTKAKIFEMFDFVSRKCQYERKYQEPFEGTEEDLEEFDFDQEVAVAEEEEQEQFSSPPTTPAKKTDAVPETPAKQTTTKNPQRESEIPEVTGDVICTQTASLHLFDAATGVFIEQAEDVDAKVIDLGGFEYWLGVDRKSNGRKVLGLPVGSDMNPCFNFEHLSFIFNYFSETGAFSWLLKFPSFEILEEFQQGLMQALWESANKQKWVKAPSDEREYLIDSFNQMDISEDADQQEDEEEEEEEEQEKPFGTNKTDTYDDDEEHDEVQNFDAKGKNSQLAVGIKNDRSYVVRGDKVGVFKQTPYDDLEFSTTIDNVSNLQGKNFAPGNVMLHTQDRTLVLQDPENEKKLYSMDLETGKVVDEWEIGQNVKSFGPSTKFSQMTPEQTLLGLAENGLFRIDPRLDKSKVVESEQKKYSTNNKFSSIASTENGYIAVASNNGDIRLYDRLGINAKTHIPAMGDPIISVDVSADGRWILATCKTYLLLIDTTIKEGKNAGSVGFLKSFGKDSKPRPKRLQISPEHVAFMQGETGKPLSFTNAHFNTGIDSKEQTIVTSSGPYVITWNLKKILRGDRDPYLIKRYAGQVTADNFKFGTDKNVIIALEDDVGMVNRRTFRKPTRESLATPAKRVQAMSRNSIVNSPY</sequence>
<dbReference type="Proteomes" id="UP000761534">
    <property type="component" value="Unassembled WGS sequence"/>
</dbReference>
<gene>
    <name evidence="5" type="ORF">TRICI_000228</name>
</gene>
<dbReference type="AlphaFoldDB" id="A0A642VE22"/>
<feature type="region of interest" description="Disordered" evidence="1">
    <location>
        <begin position="354"/>
        <end position="402"/>
    </location>
</feature>
<dbReference type="InterPro" id="IPR040458">
    <property type="entry name" value="Vid27"/>
</dbReference>
<dbReference type="Gene3D" id="2.130.10.10">
    <property type="entry name" value="YVTN repeat-like/Quinoprotein amine dehydrogenase"/>
    <property type="match status" value="1"/>
</dbReference>
<feature type="domain" description="Vid27 PH-like" evidence="3">
    <location>
        <begin position="224"/>
        <end position="331"/>
    </location>
</feature>
<dbReference type="OrthoDB" id="10251113at2759"/>
<dbReference type="PANTHER" id="PTHR31913">
    <property type="entry name" value="VACUOLAR IMPORT AND DEGRADATION PROTEIN 27"/>
    <property type="match status" value="1"/>
</dbReference>
<evidence type="ECO:0000259" key="4">
    <source>
        <dbReference type="Pfam" id="PF17748"/>
    </source>
</evidence>
<reference evidence="5" key="1">
    <citation type="journal article" date="2019" name="G3 (Bethesda)">
        <title>Genome Assemblies of Two Rare Opportunistic Yeast Pathogens: Diutina rugosa (syn. Candida rugosa) and Trichomonascus ciferrii (syn. Candida ciferrii).</title>
        <authorList>
            <person name="Mixao V."/>
            <person name="Saus E."/>
            <person name="Hansen A.P."/>
            <person name="Lass-Florl C."/>
            <person name="Gabaldon T."/>
        </authorList>
    </citation>
    <scope>NUCLEOTIDE SEQUENCE</scope>
    <source>
        <strain evidence="5">CBS 4856</strain>
    </source>
</reference>
<dbReference type="InterPro" id="IPR013863">
    <property type="entry name" value="VID27_C"/>
</dbReference>
<dbReference type="PANTHER" id="PTHR31913:SF0">
    <property type="entry name" value="VACUOLAR IMPORT AND DEGRADATION PROTEIN 27"/>
    <property type="match status" value="1"/>
</dbReference>
<organism evidence="5 6">
    <name type="scientific">Trichomonascus ciferrii</name>
    <dbReference type="NCBI Taxonomy" id="44093"/>
    <lineage>
        <taxon>Eukaryota</taxon>
        <taxon>Fungi</taxon>
        <taxon>Dikarya</taxon>
        <taxon>Ascomycota</taxon>
        <taxon>Saccharomycotina</taxon>
        <taxon>Dipodascomycetes</taxon>
        <taxon>Dipodascales</taxon>
        <taxon>Trichomonascaceae</taxon>
        <taxon>Trichomonascus</taxon>
        <taxon>Trichomonascus ciferrii complex</taxon>
    </lineage>
</organism>